<dbReference type="Proteomes" id="UP000680279">
    <property type="component" value="Unassembled WGS sequence"/>
</dbReference>
<evidence type="ECO:0008006" key="3">
    <source>
        <dbReference type="Google" id="ProtNLM"/>
    </source>
</evidence>
<evidence type="ECO:0000313" key="1">
    <source>
        <dbReference type="EMBL" id="GIN19666.1"/>
    </source>
</evidence>
<dbReference type="RefSeq" id="WP_018706327.1">
    <property type="nucleotide sequence ID" value="NZ_BOQT01000002.1"/>
</dbReference>
<name>A0ABQ4K1M1_9BACI</name>
<organism evidence="1 2">
    <name type="scientific">Siminovitchia fordii</name>
    <dbReference type="NCBI Taxonomy" id="254759"/>
    <lineage>
        <taxon>Bacteria</taxon>
        <taxon>Bacillati</taxon>
        <taxon>Bacillota</taxon>
        <taxon>Bacilli</taxon>
        <taxon>Bacillales</taxon>
        <taxon>Bacillaceae</taxon>
        <taxon>Siminovitchia</taxon>
    </lineage>
</organism>
<protein>
    <recommendedName>
        <fullName evidence="3">Chorismate mutase</fullName>
    </recommendedName>
</protein>
<reference evidence="1 2" key="1">
    <citation type="submission" date="2021-03" db="EMBL/GenBank/DDBJ databases">
        <title>Antimicrobial resistance genes in bacteria isolated from Japanese honey, and their potential for conferring macrolide and lincosamide resistance in the American foulbrood pathogen Paenibacillus larvae.</title>
        <authorList>
            <person name="Okamoto M."/>
            <person name="Kumagai M."/>
            <person name="Kanamori H."/>
            <person name="Takamatsu D."/>
        </authorList>
    </citation>
    <scope>NUCLEOTIDE SEQUENCE [LARGE SCALE GENOMIC DNA]</scope>
    <source>
        <strain evidence="1 2">J1TS3</strain>
    </source>
</reference>
<sequence length="201" mass="23339">MKRLPFERPTSHYDERILSIDEEICGLIQKRKKLTANNPGFPPKGHIQEWSKKYGLYEDLLNALFETIRNEEHFRPQVEPRGFQKYIPVSKSVVKGEFLYNVPFVRQYDNASVVSFNIDWDEPVDSSGEHILHHHFWELYINEEYHCTMGNGGGSGEHLNHTFVVSPRLPDDLSGLQLVFRENEGPFNEKPTGVEIVIDIE</sequence>
<proteinExistence type="predicted"/>
<evidence type="ECO:0000313" key="2">
    <source>
        <dbReference type="Proteomes" id="UP000680279"/>
    </source>
</evidence>
<gene>
    <name evidence="1" type="ORF">J1TS3_08000</name>
</gene>
<accession>A0ABQ4K1M1</accession>
<dbReference type="EMBL" id="BOQT01000002">
    <property type="protein sequence ID" value="GIN19666.1"/>
    <property type="molecule type" value="Genomic_DNA"/>
</dbReference>
<comment type="caution">
    <text evidence="1">The sequence shown here is derived from an EMBL/GenBank/DDBJ whole genome shotgun (WGS) entry which is preliminary data.</text>
</comment>
<keyword evidence="2" id="KW-1185">Reference proteome</keyword>